<name>A0A703Q1L6_SALER</name>
<organism evidence="2">
    <name type="scientific">Salmonella enterica</name>
    <name type="common">Salmonella choleraesuis</name>
    <dbReference type="NCBI Taxonomy" id="28901"/>
    <lineage>
        <taxon>Bacteria</taxon>
        <taxon>Pseudomonadati</taxon>
        <taxon>Pseudomonadota</taxon>
        <taxon>Gammaproteobacteria</taxon>
        <taxon>Enterobacterales</taxon>
        <taxon>Enterobacteriaceae</taxon>
        <taxon>Salmonella</taxon>
    </lineage>
</organism>
<evidence type="ECO:0000259" key="1">
    <source>
        <dbReference type="Pfam" id="PF06445"/>
    </source>
</evidence>
<dbReference type="EMBL" id="DAAMPC010000196">
    <property type="protein sequence ID" value="HAC7591673.1"/>
    <property type="molecule type" value="Genomic_DNA"/>
</dbReference>
<feature type="domain" description="GyrI-like small molecule binding" evidence="1">
    <location>
        <begin position="10"/>
        <end position="82"/>
    </location>
</feature>
<protein>
    <recommendedName>
        <fullName evidence="1">GyrI-like small molecule binding domain-containing protein</fullName>
    </recommendedName>
</protein>
<dbReference type="InterPro" id="IPR029442">
    <property type="entry name" value="GyrI-like"/>
</dbReference>
<reference evidence="2" key="2">
    <citation type="submission" date="2018-08" db="EMBL/GenBank/DDBJ databases">
        <authorList>
            <consortium name="NCBI Pathogen Detection Project"/>
        </authorList>
    </citation>
    <scope>NUCLEOTIDE SEQUENCE</scope>
    <source>
        <strain evidence="2">SL1_121</strain>
    </source>
</reference>
<accession>A0A703Q1L6</accession>
<dbReference type="Pfam" id="PF06445">
    <property type="entry name" value="GyrI-like"/>
    <property type="match status" value="1"/>
</dbReference>
<reference evidence="2" key="1">
    <citation type="journal article" date="2018" name="Genome Biol.">
        <title>SKESA: strategic k-mer extension for scrupulous assemblies.</title>
        <authorList>
            <person name="Souvorov A."/>
            <person name="Agarwala R."/>
            <person name="Lipman D.J."/>
        </authorList>
    </citation>
    <scope>NUCLEOTIDE SEQUENCE</scope>
    <source>
        <strain evidence="2">SL1_121</strain>
    </source>
</reference>
<dbReference type="AlphaFoldDB" id="A0A703Q1L6"/>
<comment type="caution">
    <text evidence="2">The sequence shown here is derived from an EMBL/GenBank/DDBJ whole genome shotgun (WGS) entry which is preliminary data.</text>
</comment>
<dbReference type="SUPFAM" id="SSF55136">
    <property type="entry name" value="Probable bacterial effector-binding domain"/>
    <property type="match status" value="1"/>
</dbReference>
<dbReference type="Gene3D" id="3.20.80.10">
    <property type="entry name" value="Regulatory factor, effector binding domain"/>
    <property type="match status" value="1"/>
</dbReference>
<evidence type="ECO:0000313" key="2">
    <source>
        <dbReference type="EMBL" id="HAC7591673.1"/>
    </source>
</evidence>
<proteinExistence type="predicted"/>
<gene>
    <name evidence="2" type="ORF">G0F20_22240</name>
</gene>
<dbReference type="InterPro" id="IPR011256">
    <property type="entry name" value="Reg_factor_effector_dom_sf"/>
</dbReference>
<sequence length="83" mass="9732">NSVDGGKIPMSRVIKCGKYAKFHFVGHKEQYQQFSNTIYMCILPKLNLIRREGEDIEYFHLASVQKQQSNESIVDLYYYIPVL</sequence>
<feature type="non-terminal residue" evidence="2">
    <location>
        <position position="1"/>
    </location>
</feature>